<evidence type="ECO:0000313" key="3">
    <source>
        <dbReference type="CGD" id="CAL0000174492"/>
    </source>
</evidence>
<dbReference type="GeneID" id="3645021"/>
<dbReference type="GO" id="GO:0005737">
    <property type="term" value="C:cytoplasm"/>
    <property type="evidence" value="ECO:0000318"/>
    <property type="project" value="GO_Central"/>
</dbReference>
<feature type="compositionally biased region" description="Polar residues" evidence="1">
    <location>
        <begin position="300"/>
        <end position="317"/>
    </location>
</feature>
<dbReference type="InParanoid" id="A0A1D8PL12"/>
<feature type="compositionally biased region" description="Polar residues" evidence="1">
    <location>
        <begin position="495"/>
        <end position="508"/>
    </location>
</feature>
<dbReference type="eggNOG" id="ENOG502QQAW">
    <property type="taxonomic scope" value="Eukaryota"/>
</dbReference>
<dbReference type="Proteomes" id="UP000000559">
    <property type="component" value="Chromosome 4"/>
</dbReference>
<feature type="compositionally biased region" description="Basic and acidic residues" evidence="1">
    <location>
        <begin position="318"/>
        <end position="339"/>
    </location>
</feature>
<dbReference type="FunCoup" id="A0A1D8PL12">
    <property type="interactions" value="179"/>
</dbReference>
<proteinExistence type="predicted"/>
<dbReference type="KEGG" id="cal:CAALFM_C400420CA"/>
<accession>A0A1D8PL12</accession>
<dbReference type="EMBL" id="CP017626">
    <property type="protein sequence ID" value="AOW28835.1"/>
    <property type="molecule type" value="Genomic_DNA"/>
</dbReference>
<sequence length="811" mass="90161">MTDQDFNFATTILTSKTPQQAAAIIPNVITGSTGLNKDLITWFKHYSSTLENYTQGLQQLIDEATKIAERSSIGFNNFPRNWNCLVNAVKTEHDNNEAVNKHLRQEIINPLRELIEKDVRISELMINGQELQEISGNLNREGEIQWNYKAPQSFQNLEDFKKIEIQVMFDIILNFFQLNNGKLTKDLKNNENSTNYLLGSFKLDAEMQNQLNYLVNTQFATPQRGLQQQGQHLAPAAVPNNKQRRNSSFAKSEKLASPKKPSKLKSKVGSIFGRKKKKEKFTGADSIAEDESLSEVSLPPTRTRNSSVLSRSNSTRRSFIDRFHRDESSTGISRQHEQHQQPLSDPLPHAEKPQPEIPQSPEAPQAKSLEPVSEVQKESFPPMQNGSERKGENQQSRVDVPSQTLSPVTPTHDGFGGSVKPLPEPVDSPNVIKYNDSDDSSTEERRGSLLEKHNLEVQPVSSPFTTQPPAPVPQASRSRQSSDGIYSFEAGDDSNPISATPRSEQNVFGQMPDPNLSPEKTLAPPPPPSRKVLHHEEPTVRDSALFHNLPAASHSGRDSVMAPLASQDTGHSLLKNDFKHENLASTLGLSSSIAEVINASFKDGQLIKSQVVGEVAFNYNGNASDPLVVTIPNSFDKVLVNKTFIEDLGQSKYKVNPTSITSKTLGGLKYLLKPTQVPVIIQQIWKFEPHQSSLMVSIRSTTPLVLENFVVSVALNQDIEATSASSKPQGAFNKEKNRITWRYPQSLALNGEERLIARFMTNGLGSEHESGVQIKFQVKDPQVKYCSIYSENGEEIPTFRNLVSGSYSGHL</sequence>
<keyword evidence="5" id="KW-1185">Reference proteome</keyword>
<evidence type="ECO:0000259" key="2">
    <source>
        <dbReference type="PROSITE" id="PS51072"/>
    </source>
</evidence>
<feature type="domain" description="MHD" evidence="2">
    <location>
        <begin position="586"/>
        <end position="811"/>
    </location>
</feature>
<dbReference type="Pfam" id="PF10291">
    <property type="entry name" value="muHD"/>
    <property type="match status" value="1"/>
</dbReference>
<dbReference type="RefSeq" id="XP_713352.2">
    <property type="nucleotide sequence ID" value="XM_708259.2"/>
</dbReference>
<feature type="compositionally biased region" description="Polar residues" evidence="1">
    <location>
        <begin position="475"/>
        <end position="484"/>
    </location>
</feature>
<reference evidence="4 5" key="3">
    <citation type="journal article" date="2013" name="Genome Biol.">
        <title>Assembly of a phased diploid Candida albicans genome facilitates allele-specific measurements and provides a simple model for repeat and indel structure.</title>
        <authorList>
            <person name="Muzzey D."/>
            <person name="Schwartz K."/>
            <person name="Weissman J.S."/>
            <person name="Sherlock G."/>
        </authorList>
    </citation>
    <scope>NUCLEOTIDE SEQUENCE [LARGE SCALE GENOMIC DNA]</scope>
    <source>
        <strain evidence="5">SC5314 / ATCC MYA-2876</strain>
    </source>
</reference>
<dbReference type="VEuPathDB" id="FungiDB:C4_00420C_A"/>
<dbReference type="STRING" id="237561.A0A1D8PL12"/>
<dbReference type="InterPro" id="IPR049609">
    <property type="entry name" value="Syp1-like_MHD"/>
</dbReference>
<dbReference type="GO" id="GO:0032185">
    <property type="term" value="P:septin cytoskeleton organization"/>
    <property type="evidence" value="ECO:0000318"/>
    <property type="project" value="GO_Central"/>
</dbReference>
<organism evidence="4 5">
    <name type="scientific">Candida albicans (strain SC5314 / ATCC MYA-2876)</name>
    <name type="common">Yeast</name>
    <dbReference type="NCBI Taxonomy" id="237561"/>
    <lineage>
        <taxon>Eukaryota</taxon>
        <taxon>Fungi</taxon>
        <taxon>Dikarya</taxon>
        <taxon>Ascomycota</taxon>
        <taxon>Saccharomycotina</taxon>
        <taxon>Pichiomycetes</taxon>
        <taxon>Debaryomycetaceae</taxon>
        <taxon>Candida/Lodderomyces clade</taxon>
        <taxon>Candida</taxon>
    </lineage>
</organism>
<dbReference type="GO" id="GO:0032153">
    <property type="term" value="C:cell division site"/>
    <property type="evidence" value="ECO:0000318"/>
    <property type="project" value="GO_Central"/>
</dbReference>
<name>A0A1D8PL12_CANAL</name>
<dbReference type="SUPFAM" id="SSF103657">
    <property type="entry name" value="BAR/IMD domain-like"/>
    <property type="match status" value="1"/>
</dbReference>
<dbReference type="InterPro" id="IPR027267">
    <property type="entry name" value="AH/BAR_dom_sf"/>
</dbReference>
<dbReference type="CDD" id="cd09264">
    <property type="entry name" value="AP_Syp1_MHD"/>
    <property type="match status" value="1"/>
</dbReference>
<reference evidence="4 5" key="1">
    <citation type="journal article" date="2004" name="Proc. Natl. Acad. Sci. U.S.A.">
        <title>The diploid genome sequence of Candida albicans.</title>
        <authorList>
            <person name="Jones T."/>
            <person name="Federspiel N.A."/>
            <person name="Chibana H."/>
            <person name="Dungan J."/>
            <person name="Kalman S."/>
            <person name="Magee B.B."/>
            <person name="Newport G."/>
            <person name="Thorstenson Y.R."/>
            <person name="Agabian N."/>
            <person name="Magee P.T."/>
            <person name="Davis R.W."/>
            <person name="Scherer S."/>
        </authorList>
    </citation>
    <scope>NUCLEOTIDE SEQUENCE [LARGE SCALE GENOMIC DNA]</scope>
    <source>
        <strain evidence="5">SC5314 / ATCC MYA-2876</strain>
    </source>
</reference>
<feature type="region of interest" description="Disordered" evidence="1">
    <location>
        <begin position="225"/>
        <end position="533"/>
    </location>
</feature>
<dbReference type="GO" id="GO:0030139">
    <property type="term" value="C:endocytic vesicle"/>
    <property type="evidence" value="ECO:0000318"/>
    <property type="project" value="GO_Central"/>
</dbReference>
<dbReference type="InterPro" id="IPR028565">
    <property type="entry name" value="MHD"/>
</dbReference>
<dbReference type="SMR" id="A0A1D8PL12"/>
<dbReference type="CGD" id="CAL0000174492">
    <property type="gene designation" value="orf19.13116"/>
</dbReference>
<dbReference type="Gene3D" id="1.20.1270.60">
    <property type="entry name" value="Arfaptin homology (AH) domain/BAR domain"/>
    <property type="match status" value="1"/>
</dbReference>
<gene>
    <name evidence="4" type="ordered locus">CAALFM_C400420CA</name>
    <name evidence="3" type="ordered locus">orf19.13116</name>
</gene>
<dbReference type="AlphaFoldDB" id="A0A1D8PL12"/>
<evidence type="ECO:0000313" key="5">
    <source>
        <dbReference type="Proteomes" id="UP000000559"/>
    </source>
</evidence>
<protein>
    <recommendedName>
        <fullName evidence="2">MHD domain-containing protein</fullName>
    </recommendedName>
</protein>
<feature type="compositionally biased region" description="Polar residues" evidence="1">
    <location>
        <begin position="393"/>
        <end position="409"/>
    </location>
</feature>
<dbReference type="OMA" id="NRITWRY"/>
<dbReference type="GO" id="GO:0005886">
    <property type="term" value="C:plasma membrane"/>
    <property type="evidence" value="ECO:0000318"/>
    <property type="project" value="GO_Central"/>
</dbReference>
<reference evidence="4 5" key="2">
    <citation type="journal article" date="2007" name="Genome Biol.">
        <title>Assembly of the Candida albicans genome into sixteen supercontigs aligned on the eight chromosomes.</title>
        <authorList>
            <person name="van het Hoog M."/>
            <person name="Rast T.J."/>
            <person name="Martchenko M."/>
            <person name="Grindle S."/>
            <person name="Dignard D."/>
            <person name="Hogues H."/>
            <person name="Cuomo C."/>
            <person name="Berriman M."/>
            <person name="Scherer S."/>
            <person name="Magee B.B."/>
            <person name="Whiteway M."/>
            <person name="Chibana H."/>
            <person name="Nantel A."/>
            <person name="Magee P.T."/>
        </authorList>
    </citation>
    <scope>GENOME REANNOTATION</scope>
    <source>
        <strain evidence="5">SC5314 / ATCC MYA-2876</strain>
    </source>
</reference>
<dbReference type="OrthoDB" id="331602at2759"/>
<dbReference type="PROSITE" id="PS51072">
    <property type="entry name" value="MHD"/>
    <property type="match status" value="1"/>
</dbReference>
<dbReference type="InterPro" id="IPR018808">
    <property type="entry name" value="Muniscin_C"/>
</dbReference>
<feature type="compositionally biased region" description="Basic and acidic residues" evidence="1">
    <location>
        <begin position="442"/>
        <end position="455"/>
    </location>
</feature>
<evidence type="ECO:0000256" key="1">
    <source>
        <dbReference type="SAM" id="MobiDB-lite"/>
    </source>
</evidence>
<evidence type="ECO:0000313" key="4">
    <source>
        <dbReference type="EMBL" id="AOW28835.1"/>
    </source>
</evidence>